<dbReference type="PANTHER" id="PTHR43133:SF46">
    <property type="entry name" value="RNA POLYMERASE SIGMA-70 FACTOR ECF SUBFAMILY"/>
    <property type="match status" value="1"/>
</dbReference>
<keyword evidence="3" id="KW-0731">Sigma factor</keyword>
<dbReference type="PANTHER" id="PTHR43133">
    <property type="entry name" value="RNA POLYMERASE ECF-TYPE SIGMA FACTO"/>
    <property type="match status" value="1"/>
</dbReference>
<evidence type="ECO:0000256" key="2">
    <source>
        <dbReference type="ARBA" id="ARBA00023015"/>
    </source>
</evidence>
<dbReference type="InterPro" id="IPR014327">
    <property type="entry name" value="RNA_pol_sigma70_bacteroid"/>
</dbReference>
<proteinExistence type="inferred from homology"/>
<evidence type="ECO:0000259" key="5">
    <source>
        <dbReference type="Pfam" id="PF04542"/>
    </source>
</evidence>
<comment type="caution">
    <text evidence="7">The sequence shown here is derived from an EMBL/GenBank/DDBJ whole genome shotgun (WGS) entry which is preliminary data.</text>
</comment>
<dbReference type="InterPro" id="IPR013324">
    <property type="entry name" value="RNA_pol_sigma_r3/r4-like"/>
</dbReference>
<evidence type="ECO:0000256" key="3">
    <source>
        <dbReference type="ARBA" id="ARBA00023082"/>
    </source>
</evidence>
<dbReference type="Pfam" id="PF08281">
    <property type="entry name" value="Sigma70_r4_2"/>
    <property type="match status" value="1"/>
</dbReference>
<dbReference type="GO" id="GO:0016987">
    <property type="term" value="F:sigma factor activity"/>
    <property type="evidence" value="ECO:0007669"/>
    <property type="project" value="UniProtKB-KW"/>
</dbReference>
<dbReference type="InterPro" id="IPR007627">
    <property type="entry name" value="RNA_pol_sigma70_r2"/>
</dbReference>
<keyword evidence="2" id="KW-0805">Transcription regulation</keyword>
<gene>
    <name evidence="7" type="ORF">DDR33_11245</name>
</gene>
<dbReference type="OrthoDB" id="659577at2"/>
<dbReference type="InterPro" id="IPR013249">
    <property type="entry name" value="RNA_pol_sigma70_r4_t2"/>
</dbReference>
<dbReference type="AlphaFoldDB" id="A0A2U2PGQ8"/>
<evidence type="ECO:0000313" key="8">
    <source>
        <dbReference type="Proteomes" id="UP000245647"/>
    </source>
</evidence>
<comment type="similarity">
    <text evidence="1">Belongs to the sigma-70 factor family. ECF subfamily.</text>
</comment>
<dbReference type="Proteomes" id="UP000245647">
    <property type="component" value="Unassembled WGS sequence"/>
</dbReference>
<dbReference type="InterPro" id="IPR039425">
    <property type="entry name" value="RNA_pol_sigma-70-like"/>
</dbReference>
<dbReference type="SUPFAM" id="SSF88946">
    <property type="entry name" value="Sigma2 domain of RNA polymerase sigma factors"/>
    <property type="match status" value="1"/>
</dbReference>
<dbReference type="GO" id="GO:0006352">
    <property type="term" value="P:DNA-templated transcription initiation"/>
    <property type="evidence" value="ECO:0007669"/>
    <property type="project" value="InterPro"/>
</dbReference>
<dbReference type="Gene3D" id="1.10.10.10">
    <property type="entry name" value="Winged helix-like DNA-binding domain superfamily/Winged helix DNA-binding domain"/>
    <property type="match status" value="1"/>
</dbReference>
<dbReference type="RefSeq" id="WP_109415885.1">
    <property type="nucleotide sequence ID" value="NZ_QEAS01000008.1"/>
</dbReference>
<evidence type="ECO:0000259" key="6">
    <source>
        <dbReference type="Pfam" id="PF08281"/>
    </source>
</evidence>
<dbReference type="GO" id="GO:0003677">
    <property type="term" value="F:DNA binding"/>
    <property type="evidence" value="ECO:0007669"/>
    <property type="project" value="InterPro"/>
</dbReference>
<dbReference type="SUPFAM" id="SSF88659">
    <property type="entry name" value="Sigma3 and sigma4 domains of RNA polymerase sigma factors"/>
    <property type="match status" value="1"/>
</dbReference>
<dbReference type="EMBL" id="QEAS01000008">
    <property type="protein sequence ID" value="PWG80598.1"/>
    <property type="molecule type" value="Genomic_DNA"/>
</dbReference>
<keyword evidence="8" id="KW-1185">Reference proteome</keyword>
<protein>
    <submittedName>
        <fullName evidence="7">RNA polymerase sigma-70 factor</fullName>
    </submittedName>
</protein>
<dbReference type="InterPro" id="IPR014284">
    <property type="entry name" value="RNA_pol_sigma-70_dom"/>
</dbReference>
<evidence type="ECO:0000256" key="4">
    <source>
        <dbReference type="ARBA" id="ARBA00023163"/>
    </source>
</evidence>
<keyword evidence="4" id="KW-0804">Transcription</keyword>
<dbReference type="Pfam" id="PF04542">
    <property type="entry name" value="Sigma70_r2"/>
    <property type="match status" value="1"/>
</dbReference>
<sequence length="199" mass="23584">MLCNRINEAEIFADLAAGNEKAFDVIYRHYSKRLFLYVRKLVKTPELAEELIQEIFVQIWMNRQVFSDVQYPVSYMYSIANRQALKYLKKVASDERILKSITNYSEFYRNETEEQVNLRESARTINQAVAELPAQRRLIWELSRNEGLSHDQIAERLSISRHTVKNQMVQALKHVRHYLDRRSGILTELIIIFLYISIL</sequence>
<accession>A0A2U2PGQ8</accession>
<evidence type="ECO:0000313" key="7">
    <source>
        <dbReference type="EMBL" id="PWG80598.1"/>
    </source>
</evidence>
<dbReference type="InterPro" id="IPR013325">
    <property type="entry name" value="RNA_pol_sigma_r2"/>
</dbReference>
<feature type="domain" description="RNA polymerase sigma-70 region 2" evidence="5">
    <location>
        <begin position="26"/>
        <end position="90"/>
    </location>
</feature>
<organism evidence="7 8">
    <name type="scientific">Pararcticibacter amylolyticus</name>
    <dbReference type="NCBI Taxonomy" id="2173175"/>
    <lineage>
        <taxon>Bacteria</taxon>
        <taxon>Pseudomonadati</taxon>
        <taxon>Bacteroidota</taxon>
        <taxon>Sphingobacteriia</taxon>
        <taxon>Sphingobacteriales</taxon>
        <taxon>Sphingobacteriaceae</taxon>
        <taxon>Pararcticibacter</taxon>
    </lineage>
</organism>
<dbReference type="Gene3D" id="1.10.1740.10">
    <property type="match status" value="1"/>
</dbReference>
<dbReference type="NCBIfam" id="TIGR02937">
    <property type="entry name" value="sigma70-ECF"/>
    <property type="match status" value="1"/>
</dbReference>
<name>A0A2U2PGQ8_9SPHI</name>
<reference evidence="7 8" key="1">
    <citation type="submission" date="2018-04" db="EMBL/GenBank/DDBJ databases">
        <title>Pedobacter chongqingensis sp. nov., isolated from a rottenly hemp rope.</title>
        <authorList>
            <person name="Cai Y."/>
        </authorList>
    </citation>
    <scope>NUCLEOTIDE SEQUENCE [LARGE SCALE GENOMIC DNA]</scope>
    <source>
        <strain evidence="7 8">FJ4-8</strain>
    </source>
</reference>
<evidence type="ECO:0000256" key="1">
    <source>
        <dbReference type="ARBA" id="ARBA00010641"/>
    </source>
</evidence>
<feature type="domain" description="RNA polymerase sigma factor 70 region 4 type 2" evidence="6">
    <location>
        <begin position="125"/>
        <end position="174"/>
    </location>
</feature>
<dbReference type="InterPro" id="IPR036388">
    <property type="entry name" value="WH-like_DNA-bd_sf"/>
</dbReference>
<dbReference type="NCBIfam" id="TIGR02985">
    <property type="entry name" value="Sig70_bacteroi1"/>
    <property type="match status" value="1"/>
</dbReference>